<protein>
    <submittedName>
        <fullName evidence="1">Uncharacterized protein</fullName>
    </submittedName>
</protein>
<keyword evidence="2" id="KW-1185">Reference proteome</keyword>
<proteinExistence type="predicted"/>
<evidence type="ECO:0000313" key="1">
    <source>
        <dbReference type="EMBL" id="VEL11606.1"/>
    </source>
</evidence>
<organism evidence="1 2">
    <name type="scientific">Protopolystoma xenopodis</name>
    <dbReference type="NCBI Taxonomy" id="117903"/>
    <lineage>
        <taxon>Eukaryota</taxon>
        <taxon>Metazoa</taxon>
        <taxon>Spiralia</taxon>
        <taxon>Lophotrochozoa</taxon>
        <taxon>Platyhelminthes</taxon>
        <taxon>Monogenea</taxon>
        <taxon>Polyopisthocotylea</taxon>
        <taxon>Polystomatidea</taxon>
        <taxon>Polystomatidae</taxon>
        <taxon>Protopolystoma</taxon>
    </lineage>
</organism>
<reference evidence="1" key="1">
    <citation type="submission" date="2018-11" db="EMBL/GenBank/DDBJ databases">
        <authorList>
            <consortium name="Pathogen Informatics"/>
        </authorList>
    </citation>
    <scope>NUCLEOTIDE SEQUENCE</scope>
</reference>
<dbReference type="AlphaFoldDB" id="A0A3S5BP45"/>
<sequence>MTRRNFCLASSRKGLNLFPNVYNACRAAWPSFCTPVRSSDYPLALLLRIYGTQLVCPPAHLEQSRPIRLNAKSGLAQMTCSTEAQAKAIDPRHGIKWLLSRWVGARQSATDRSTGSGLTSTARFRVLLGTLLETGRGRKYSSAWRRKPFRKQGKFSVLSFNMYHLLAVTQKCVTKQSNRQPEVPIM</sequence>
<accession>A0A3S5BP45</accession>
<comment type="caution">
    <text evidence="1">The sequence shown here is derived from an EMBL/GenBank/DDBJ whole genome shotgun (WGS) entry which is preliminary data.</text>
</comment>
<gene>
    <name evidence="1" type="ORF">PXEA_LOCUS5046</name>
</gene>
<name>A0A3S5BP45_9PLAT</name>
<dbReference type="EMBL" id="CAAALY010012306">
    <property type="protein sequence ID" value="VEL11606.1"/>
    <property type="molecule type" value="Genomic_DNA"/>
</dbReference>
<evidence type="ECO:0000313" key="2">
    <source>
        <dbReference type="Proteomes" id="UP000784294"/>
    </source>
</evidence>
<dbReference type="Proteomes" id="UP000784294">
    <property type="component" value="Unassembled WGS sequence"/>
</dbReference>